<dbReference type="EMBL" id="DWWK01000189">
    <property type="protein sequence ID" value="HJC39648.1"/>
    <property type="molecule type" value="Genomic_DNA"/>
</dbReference>
<proteinExistence type="predicted"/>
<sequence>MKRKWEEPRIEVQKFEANEYMAACWVFTETSTVITTHVKGGVLTDGRTDSPTDWQGPDKGFTDDHFDFLNASDADVVPVGGGTGWYSNTMDQTIISIHPQSPGKPTKFTGGPYGNQDIPDMAAPVYFWGGWPSEITTSNHTQYDVGPNAS</sequence>
<dbReference type="AlphaFoldDB" id="A0A9D2NZF8"/>
<gene>
    <name evidence="1" type="ORF">H9757_11405</name>
</gene>
<comment type="caution">
    <text evidence="1">The sequence shown here is derived from an EMBL/GenBank/DDBJ whole genome shotgun (WGS) entry which is preliminary data.</text>
</comment>
<dbReference type="Proteomes" id="UP000823894">
    <property type="component" value="Unassembled WGS sequence"/>
</dbReference>
<reference evidence="1" key="2">
    <citation type="submission" date="2021-04" db="EMBL/GenBank/DDBJ databases">
        <authorList>
            <person name="Gilroy R."/>
        </authorList>
    </citation>
    <scope>NUCLEOTIDE SEQUENCE</scope>
    <source>
        <strain evidence="1">ChiGjej1B1-1692</strain>
    </source>
</reference>
<evidence type="ECO:0000313" key="1">
    <source>
        <dbReference type="EMBL" id="HJC39648.1"/>
    </source>
</evidence>
<reference evidence="1" key="1">
    <citation type="journal article" date="2021" name="PeerJ">
        <title>Extensive microbial diversity within the chicken gut microbiome revealed by metagenomics and culture.</title>
        <authorList>
            <person name="Gilroy R."/>
            <person name="Ravi A."/>
            <person name="Getino M."/>
            <person name="Pursley I."/>
            <person name="Horton D.L."/>
            <person name="Alikhan N.F."/>
            <person name="Baker D."/>
            <person name="Gharbi K."/>
            <person name="Hall N."/>
            <person name="Watson M."/>
            <person name="Adriaenssens E.M."/>
            <person name="Foster-Nyarko E."/>
            <person name="Jarju S."/>
            <person name="Secka A."/>
            <person name="Antonio M."/>
            <person name="Oren A."/>
            <person name="Chaudhuri R.R."/>
            <person name="La Ragione R."/>
            <person name="Hildebrand F."/>
            <person name="Pallen M.J."/>
        </authorList>
    </citation>
    <scope>NUCLEOTIDE SEQUENCE</scope>
    <source>
        <strain evidence="1">ChiGjej1B1-1692</strain>
    </source>
</reference>
<protein>
    <submittedName>
        <fullName evidence="1">Uncharacterized protein</fullName>
    </submittedName>
</protein>
<name>A0A9D2NZF8_9FIRM</name>
<accession>A0A9D2NZF8</accession>
<organism evidence="1 2">
    <name type="scientific">Candidatus Mediterraneibacter faecigallinarum</name>
    <dbReference type="NCBI Taxonomy" id="2838669"/>
    <lineage>
        <taxon>Bacteria</taxon>
        <taxon>Bacillati</taxon>
        <taxon>Bacillota</taxon>
        <taxon>Clostridia</taxon>
        <taxon>Lachnospirales</taxon>
        <taxon>Lachnospiraceae</taxon>
        <taxon>Mediterraneibacter</taxon>
    </lineage>
</organism>
<evidence type="ECO:0000313" key="2">
    <source>
        <dbReference type="Proteomes" id="UP000823894"/>
    </source>
</evidence>